<gene>
    <name evidence="2" type="ORF">STRCR_1676</name>
</gene>
<comment type="caution">
    <text evidence="2">The sequence shown here is derived from an EMBL/GenBank/DDBJ whole genome shotgun (WGS) entry which is preliminary data.</text>
</comment>
<evidence type="ECO:0000256" key="1">
    <source>
        <dbReference type="SAM" id="MobiDB-lite"/>
    </source>
</evidence>
<dbReference type="EMBL" id="AEUV02000002">
    <property type="protein sequence ID" value="EHI74999.1"/>
    <property type="molecule type" value="Genomic_DNA"/>
</dbReference>
<dbReference type="Proteomes" id="UP000004322">
    <property type="component" value="Unassembled WGS sequence"/>
</dbReference>
<organism evidence="2 3">
    <name type="scientific">Streptococcus criceti HS-6</name>
    <dbReference type="NCBI Taxonomy" id="873449"/>
    <lineage>
        <taxon>Bacteria</taxon>
        <taxon>Bacillati</taxon>
        <taxon>Bacillota</taxon>
        <taxon>Bacilli</taxon>
        <taxon>Lactobacillales</taxon>
        <taxon>Streptococcaceae</taxon>
        <taxon>Streptococcus</taxon>
    </lineage>
</organism>
<evidence type="ECO:0000313" key="3">
    <source>
        <dbReference type="Proteomes" id="UP000004322"/>
    </source>
</evidence>
<protein>
    <submittedName>
        <fullName evidence="2">Uncharacterized protein</fullName>
    </submittedName>
</protein>
<dbReference type="AlphaFoldDB" id="G5JPU3"/>
<dbReference type="RefSeq" id="WP_004228957.1">
    <property type="nucleotide sequence ID" value="NZ_AEUV02000002.1"/>
</dbReference>
<feature type="compositionally biased region" description="Polar residues" evidence="1">
    <location>
        <begin position="112"/>
        <end position="128"/>
    </location>
</feature>
<reference evidence="2" key="1">
    <citation type="submission" date="2011-07" db="EMBL/GenBank/DDBJ databases">
        <authorList>
            <person name="Stanhope M.J."/>
            <person name="Durkin A.S."/>
            <person name="Hostetler J."/>
            <person name="Kim M."/>
            <person name="Radune D."/>
            <person name="Singh I."/>
            <person name="Town C.D."/>
        </authorList>
    </citation>
    <scope>NUCLEOTIDE SEQUENCE [LARGE SCALE GENOMIC DNA]</scope>
    <source>
        <strain evidence="2">HS-6</strain>
    </source>
</reference>
<sequence length="347" mass="38979">MLQFFRKLLRRSSPSVNGTYRTFKNAPLSPNTPYVSPDQFSATGAPITGFVQQSVQPANPAGFQPMPPTCSTAMSAQPVPAPVGPQPVQPVTPAGFSTASEAPTVPFPSGTVPAQTPQPVSLDQSSVPKQEPKLSRSEQVVSQSSPSKKKAPSDQAAKKYQLEDASEWRKNLNRTLERERQNLGLNTWPTPPSKEDLEELERRRAKIKKEAEAEAKRREKRKEIAAKETEQDKLLQQERDLYEEEDMLNAKSRRLDEQEQIVGEVLARLGGALEGLAYAYRFSGEIERSYHLVFQERGRADDLLETAKEKVQARKRQVIEEQGVVYTQRQKLTAEIEDLEEEIRKIP</sequence>
<feature type="region of interest" description="Disordered" evidence="1">
    <location>
        <begin position="58"/>
        <end position="165"/>
    </location>
</feature>
<proteinExistence type="predicted"/>
<accession>G5JPU3</accession>
<feature type="region of interest" description="Disordered" evidence="1">
    <location>
        <begin position="180"/>
        <end position="200"/>
    </location>
</feature>
<feature type="compositionally biased region" description="Pro residues" evidence="1">
    <location>
        <begin position="79"/>
        <end position="90"/>
    </location>
</feature>
<name>G5JPU3_STRCG</name>
<feature type="compositionally biased region" description="Basic and acidic residues" evidence="1">
    <location>
        <begin position="156"/>
        <end position="165"/>
    </location>
</feature>
<dbReference type="STRING" id="873449.STRCR_1676"/>
<evidence type="ECO:0000313" key="2">
    <source>
        <dbReference type="EMBL" id="EHI74999.1"/>
    </source>
</evidence>
<keyword evidence="3" id="KW-1185">Reference proteome</keyword>